<reference evidence="2 3" key="1">
    <citation type="submission" date="2018-06" db="EMBL/GenBank/DDBJ databases">
        <title>Genomic Encyclopedia of Type Strains, Phase III (KMG-III): the genomes of soil and plant-associated and newly described type strains.</title>
        <authorList>
            <person name="Whitman W."/>
        </authorList>
    </citation>
    <scope>NUCLEOTIDE SEQUENCE [LARGE SCALE GENOMIC DNA]</scope>
    <source>
        <strain evidence="2 3">CECT 9025</strain>
    </source>
</reference>
<feature type="signal peptide" evidence="1">
    <location>
        <begin position="1"/>
        <end position="20"/>
    </location>
</feature>
<dbReference type="Proteomes" id="UP000248311">
    <property type="component" value="Unassembled WGS sequence"/>
</dbReference>
<name>A0A318SWK0_9RHOB</name>
<comment type="caution">
    <text evidence="2">The sequence shown here is derived from an EMBL/GenBank/DDBJ whole genome shotgun (WGS) entry which is preliminary data.</text>
</comment>
<keyword evidence="3" id="KW-1185">Reference proteome</keyword>
<evidence type="ECO:0000313" key="2">
    <source>
        <dbReference type="EMBL" id="PYE84779.1"/>
    </source>
</evidence>
<protein>
    <submittedName>
        <fullName evidence="2">Uncharacterized protein</fullName>
    </submittedName>
</protein>
<dbReference type="AlphaFoldDB" id="A0A318SWK0"/>
<sequence length="121" mass="12868">MRRVLALIALLAALPLQAAAQGAGDPDYIIAGPVHPRGNDVVLQIVKSSAPGRVVIVDTLDGRVIGSRAVEPGLDTQLRINLDRNAMRDVFAVLLHDGPSGEVVAARRRVDIAASNPFFDR</sequence>
<organism evidence="2 3">
    <name type="scientific">Pseudoroseicyclus aestuarii</name>
    <dbReference type="NCBI Taxonomy" id="1795041"/>
    <lineage>
        <taxon>Bacteria</taxon>
        <taxon>Pseudomonadati</taxon>
        <taxon>Pseudomonadota</taxon>
        <taxon>Alphaproteobacteria</taxon>
        <taxon>Rhodobacterales</taxon>
        <taxon>Paracoccaceae</taxon>
        <taxon>Pseudoroseicyclus</taxon>
    </lineage>
</organism>
<accession>A0A318SWK0</accession>
<proteinExistence type="predicted"/>
<dbReference type="EMBL" id="QJTE01000002">
    <property type="protein sequence ID" value="PYE84779.1"/>
    <property type="molecule type" value="Genomic_DNA"/>
</dbReference>
<keyword evidence="1" id="KW-0732">Signal</keyword>
<gene>
    <name evidence="2" type="ORF">DFP88_102582</name>
</gene>
<evidence type="ECO:0000313" key="3">
    <source>
        <dbReference type="Proteomes" id="UP000248311"/>
    </source>
</evidence>
<evidence type="ECO:0000256" key="1">
    <source>
        <dbReference type="SAM" id="SignalP"/>
    </source>
</evidence>
<feature type="chain" id="PRO_5016449344" evidence="1">
    <location>
        <begin position="21"/>
        <end position="121"/>
    </location>
</feature>